<evidence type="ECO:0000313" key="2">
    <source>
        <dbReference type="Proteomes" id="UP000191008"/>
    </source>
</evidence>
<proteinExistence type="predicted"/>
<sequence length="196" mass="23073">MTKIEKIAIIDTGVLRNFYILNILNRLHLFYHKVLLPMSVEKEFLRAKNETESRFEFLVKFFNENSKWFERCNRYTEEEFQIYLSDLNPKEKKLGMGEAEVYCQFSHTQGIAELLIDDFGAYEFGKSLSASVKRTLFFLAELDLENTLDYFESCKILKNSGTRISHEVILKAFYSSHDARGIPIPRDRIPLWCQSE</sequence>
<protein>
    <recommendedName>
        <fullName evidence="3">PIN domain-containing protein</fullName>
    </recommendedName>
</protein>
<dbReference type="Pfam" id="PF11848">
    <property type="entry name" value="DUF3368"/>
    <property type="match status" value="1"/>
</dbReference>
<dbReference type="InterPro" id="IPR021799">
    <property type="entry name" value="PIN-like_prokaryotic"/>
</dbReference>
<organism evidence="1 2">
    <name type="scientific">Leptospira kirschneri serovar Pomona</name>
    <dbReference type="NCBI Taxonomy" id="561005"/>
    <lineage>
        <taxon>Bacteria</taxon>
        <taxon>Pseudomonadati</taxon>
        <taxon>Spirochaetota</taxon>
        <taxon>Spirochaetia</taxon>
        <taxon>Leptospirales</taxon>
        <taxon>Leptospiraceae</taxon>
        <taxon>Leptospira</taxon>
    </lineage>
</organism>
<dbReference type="AlphaFoldDB" id="A0A1T1DHK7"/>
<dbReference type="Proteomes" id="UP000191008">
    <property type="component" value="Unassembled WGS sequence"/>
</dbReference>
<gene>
    <name evidence="1" type="ORF">B1J93_17880</name>
</gene>
<evidence type="ECO:0008006" key="3">
    <source>
        <dbReference type="Google" id="ProtNLM"/>
    </source>
</evidence>
<comment type="caution">
    <text evidence="1">The sequence shown here is derived from an EMBL/GenBank/DDBJ whole genome shotgun (WGS) entry which is preliminary data.</text>
</comment>
<evidence type="ECO:0000313" key="1">
    <source>
        <dbReference type="EMBL" id="OOV40344.1"/>
    </source>
</evidence>
<reference evidence="1 2" key="1">
    <citation type="submission" date="2017-02" db="EMBL/GenBank/DDBJ databases">
        <title>Comparative genomic analysis of Brazilian Leptospira kirschneri strains of different serogroups.</title>
        <authorList>
            <person name="Moreno L.Z."/>
            <person name="Miraglia F."/>
            <person name="Kremer F.S."/>
            <person name="Eslabao M.R."/>
            <person name="Lilenbaum W."/>
            <person name="Dellagostin O.A."/>
            <person name="Moreno A.M."/>
        </authorList>
    </citation>
    <scope>NUCLEOTIDE SEQUENCE [LARGE SCALE GENOMIC DNA]</scope>
    <source>
        <strain evidence="1 2">M110/06</strain>
    </source>
</reference>
<name>A0A1T1DHK7_9LEPT</name>
<dbReference type="EMBL" id="MVIT01000077">
    <property type="protein sequence ID" value="OOV40344.1"/>
    <property type="molecule type" value="Genomic_DNA"/>
</dbReference>
<accession>A0A1T1DHK7</accession>